<organism evidence="2 3">
    <name type="scientific">Embleya scabrispora</name>
    <dbReference type="NCBI Taxonomy" id="159449"/>
    <lineage>
        <taxon>Bacteria</taxon>
        <taxon>Bacillati</taxon>
        <taxon>Actinomycetota</taxon>
        <taxon>Actinomycetes</taxon>
        <taxon>Kitasatosporales</taxon>
        <taxon>Streptomycetaceae</taxon>
        <taxon>Embleya</taxon>
    </lineage>
</organism>
<dbReference type="InterPro" id="IPR032710">
    <property type="entry name" value="NTF2-like_dom_sf"/>
</dbReference>
<name>A0A1T3NQM6_9ACTN</name>
<evidence type="ECO:0000313" key="3">
    <source>
        <dbReference type="Proteomes" id="UP000190037"/>
    </source>
</evidence>
<dbReference type="OrthoDB" id="4941530at2"/>
<keyword evidence="3" id="KW-1185">Reference proteome</keyword>
<dbReference type="STRING" id="159449.B4N89_32910"/>
<protein>
    <submittedName>
        <fullName evidence="2">DUF4440 domain-containing protein</fullName>
    </submittedName>
</protein>
<dbReference type="Proteomes" id="UP000190037">
    <property type="component" value="Unassembled WGS sequence"/>
</dbReference>
<dbReference type="SUPFAM" id="SSF54427">
    <property type="entry name" value="NTF2-like"/>
    <property type="match status" value="1"/>
</dbReference>
<reference evidence="2 3" key="1">
    <citation type="submission" date="2017-03" db="EMBL/GenBank/DDBJ databases">
        <title>Draft genome sequence of Streptomyces scabrisporus NF3, endophyte isolated from Amphipterygium adstringens.</title>
        <authorList>
            <person name="Vazquez M."/>
            <person name="Ceapa C.D."/>
            <person name="Rodriguez Luna D."/>
            <person name="Sanchez Esquivel S."/>
        </authorList>
    </citation>
    <scope>NUCLEOTIDE SEQUENCE [LARGE SCALE GENOMIC DNA]</scope>
    <source>
        <strain evidence="2 3">NF3</strain>
    </source>
</reference>
<sequence length="176" mass="19631">MRDLDPKLESIADRIEIAALWGEFTDAVMVRDYDRLASLFADDGVWRIPEAHVEFTGRREIRAGIERLQGAWEFFVQTVHPGAIELDGDTASGRAYVQELGRMRDGRSGLNYSLYRDRYQRTPDGWKFTERVYEVRYLDITPLAGSGWSPGSGSEGEVVAALEAEVRGGGGEVAVS</sequence>
<dbReference type="InterPro" id="IPR037401">
    <property type="entry name" value="SnoaL-like"/>
</dbReference>
<dbReference type="Gene3D" id="3.10.450.50">
    <property type="match status" value="1"/>
</dbReference>
<dbReference type="Pfam" id="PF13577">
    <property type="entry name" value="SnoaL_4"/>
    <property type="match status" value="1"/>
</dbReference>
<accession>A0A1T3NQM6</accession>
<feature type="domain" description="SnoaL-like" evidence="1">
    <location>
        <begin position="10"/>
        <end position="131"/>
    </location>
</feature>
<dbReference type="CDD" id="cd00531">
    <property type="entry name" value="NTF2_like"/>
    <property type="match status" value="1"/>
</dbReference>
<dbReference type="AlphaFoldDB" id="A0A1T3NQM6"/>
<proteinExistence type="predicted"/>
<dbReference type="EMBL" id="MWQN01000002">
    <property type="protein sequence ID" value="OPC78921.1"/>
    <property type="molecule type" value="Genomic_DNA"/>
</dbReference>
<comment type="caution">
    <text evidence="2">The sequence shown here is derived from an EMBL/GenBank/DDBJ whole genome shotgun (WGS) entry which is preliminary data.</text>
</comment>
<gene>
    <name evidence="2" type="ORF">B4N89_32910</name>
</gene>
<evidence type="ECO:0000259" key="1">
    <source>
        <dbReference type="Pfam" id="PF13577"/>
    </source>
</evidence>
<evidence type="ECO:0000313" key="2">
    <source>
        <dbReference type="EMBL" id="OPC78921.1"/>
    </source>
</evidence>